<gene>
    <name evidence="1" type="ORF">Pcinc_036168</name>
</gene>
<sequence>MERGIHRRLDSAHLLPFSLTASQNVTFSVLLPLATLRPCSPGQLNLPKFSGMHLNVFCGGRETGTVMDDSRTQPQRRGLAKASVCVLWVERVLCGGGEGVERALCGGGEGVERVLFGGGEGVERVLCGGEGVERALCGGGEGVERVLCGGGEGVERALCRGEGVQRVLCGGEGVERALCGGEGVALCIIIGWGGVGRE</sequence>
<keyword evidence="2" id="KW-1185">Reference proteome</keyword>
<dbReference type="EMBL" id="JAWQEG010005568">
    <property type="protein sequence ID" value="KAK3857589.1"/>
    <property type="molecule type" value="Genomic_DNA"/>
</dbReference>
<evidence type="ECO:0000313" key="1">
    <source>
        <dbReference type="EMBL" id="KAK3857589.1"/>
    </source>
</evidence>
<name>A0AAE1BYB8_PETCI</name>
<reference evidence="1" key="1">
    <citation type="submission" date="2023-10" db="EMBL/GenBank/DDBJ databases">
        <title>Genome assemblies of two species of porcelain crab, Petrolisthes cinctipes and Petrolisthes manimaculis (Anomura: Porcellanidae).</title>
        <authorList>
            <person name="Angst P."/>
        </authorList>
    </citation>
    <scope>NUCLEOTIDE SEQUENCE</scope>
    <source>
        <strain evidence="1">PB745_01</strain>
        <tissue evidence="1">Gill</tissue>
    </source>
</reference>
<dbReference type="AlphaFoldDB" id="A0AAE1BYB8"/>
<accession>A0AAE1BYB8</accession>
<evidence type="ECO:0000313" key="2">
    <source>
        <dbReference type="Proteomes" id="UP001286313"/>
    </source>
</evidence>
<organism evidence="1 2">
    <name type="scientific">Petrolisthes cinctipes</name>
    <name type="common">Flat porcelain crab</name>
    <dbReference type="NCBI Taxonomy" id="88211"/>
    <lineage>
        <taxon>Eukaryota</taxon>
        <taxon>Metazoa</taxon>
        <taxon>Ecdysozoa</taxon>
        <taxon>Arthropoda</taxon>
        <taxon>Crustacea</taxon>
        <taxon>Multicrustacea</taxon>
        <taxon>Malacostraca</taxon>
        <taxon>Eumalacostraca</taxon>
        <taxon>Eucarida</taxon>
        <taxon>Decapoda</taxon>
        <taxon>Pleocyemata</taxon>
        <taxon>Anomura</taxon>
        <taxon>Galatheoidea</taxon>
        <taxon>Porcellanidae</taxon>
        <taxon>Petrolisthes</taxon>
    </lineage>
</organism>
<comment type="caution">
    <text evidence="1">The sequence shown here is derived from an EMBL/GenBank/DDBJ whole genome shotgun (WGS) entry which is preliminary data.</text>
</comment>
<proteinExistence type="predicted"/>
<dbReference type="Proteomes" id="UP001286313">
    <property type="component" value="Unassembled WGS sequence"/>
</dbReference>
<protein>
    <submittedName>
        <fullName evidence="1">Uncharacterized protein</fullName>
    </submittedName>
</protein>